<proteinExistence type="predicted"/>
<feature type="domain" description="C3H1-type" evidence="7">
    <location>
        <begin position="334"/>
        <end position="362"/>
    </location>
</feature>
<evidence type="ECO:0000256" key="5">
    <source>
        <dbReference type="PROSITE-ProRule" id="PRU00723"/>
    </source>
</evidence>
<dbReference type="PANTHER" id="PTHR12547:SF18">
    <property type="entry name" value="PROTEIN TIS11"/>
    <property type="match status" value="1"/>
</dbReference>
<feature type="region of interest" description="Disordered" evidence="6">
    <location>
        <begin position="310"/>
        <end position="333"/>
    </location>
</feature>
<keyword evidence="1 5" id="KW-0479">Metal-binding</keyword>
<organism evidence="8 9">
    <name type="scientific">Schizosaccharomyces osmophilus</name>
    <dbReference type="NCBI Taxonomy" id="2545709"/>
    <lineage>
        <taxon>Eukaryota</taxon>
        <taxon>Fungi</taxon>
        <taxon>Dikarya</taxon>
        <taxon>Ascomycota</taxon>
        <taxon>Taphrinomycotina</taxon>
        <taxon>Schizosaccharomycetes</taxon>
        <taxon>Schizosaccharomycetales</taxon>
        <taxon>Schizosaccharomycetaceae</taxon>
        <taxon>Schizosaccharomyces</taxon>
    </lineage>
</organism>
<dbReference type="PROSITE" id="PS50103">
    <property type="entry name" value="ZF_C3H1"/>
    <property type="match status" value="2"/>
</dbReference>
<dbReference type="SUPFAM" id="SSF90229">
    <property type="entry name" value="CCCH zinc finger"/>
    <property type="match status" value="2"/>
</dbReference>
<dbReference type="InterPro" id="IPR045877">
    <property type="entry name" value="ZFP36-like"/>
</dbReference>
<dbReference type="KEGG" id="som:SOMG_00679"/>
<keyword evidence="4 5" id="KW-0862">Zinc</keyword>
<dbReference type="FunFam" id="4.10.1000.10:FF:000001">
    <property type="entry name" value="zinc finger CCCH domain-containing protein 15-like"/>
    <property type="match status" value="1"/>
</dbReference>
<name>A0AAE9W851_9SCHI</name>
<evidence type="ECO:0000313" key="8">
    <source>
        <dbReference type="EMBL" id="WBW71489.1"/>
    </source>
</evidence>
<dbReference type="GeneID" id="80874162"/>
<evidence type="ECO:0000256" key="3">
    <source>
        <dbReference type="ARBA" id="ARBA00022771"/>
    </source>
</evidence>
<sequence length="418" mass="46052">MVYSPMSRPQVPLTFRQWPPYDYKTDPLTIPRFPNNTPLQNQNTSSLPPTSSLLDTYGSSLLSKSANTLGNLKPANNTVLSPDETFPSTVMPQYRSMDVGTPRSPDADGWPWHLTTNNTQGYAWTQSFNPNASTNYLHTSSRNLNDYPSPISSLDSLPSKSSVGSSGLDFHTLPSSLNEDAKPTAYPMNMAGVQMGEASSQPSFNFAQNSVDRAFNPKPKLYYPSKSSTNVHNSKPVLSRQSYSSGSIPSIPLKSSLNTTLGTQPSTLSNQISPVVGAPVLNSSKFSASAPLPEQVSPEQLKQTQINNAANQRPRAATPGNNNNSTTSTGKRALYKTEPCKNWQTTGNCRYGNKCQFAHGDDELKEPPRHPKYKSEPCRSFMLYGYCPYGLRCCFLHDEQRFLNSQQNIQEAINTDIK</sequence>
<dbReference type="Gene3D" id="4.10.1000.10">
    <property type="entry name" value="Zinc finger, CCCH-type"/>
    <property type="match status" value="1"/>
</dbReference>
<dbReference type="PANTHER" id="PTHR12547">
    <property type="entry name" value="CCCH ZINC FINGER/TIS11-RELATED"/>
    <property type="match status" value="1"/>
</dbReference>
<feature type="zinc finger region" description="C3H1-type" evidence="5">
    <location>
        <begin position="372"/>
        <end position="400"/>
    </location>
</feature>
<feature type="domain" description="C3H1-type" evidence="7">
    <location>
        <begin position="372"/>
        <end position="400"/>
    </location>
</feature>
<dbReference type="RefSeq" id="XP_056035732.1">
    <property type="nucleotide sequence ID" value="XM_056179473.1"/>
</dbReference>
<gene>
    <name evidence="8" type="primary">zfs1</name>
    <name evidence="8" type="ORF">SOMG_00679</name>
</gene>
<reference evidence="8 9" key="1">
    <citation type="journal article" date="2023" name="G3 (Bethesda)">
        <title>A high-quality reference genome for the fission yeast Schizosaccharomyces osmophilus.</title>
        <authorList>
            <person name="Jia G.S."/>
            <person name="Zhang W.C."/>
            <person name="Liang Y."/>
            <person name="Liu X.H."/>
            <person name="Rhind N."/>
            <person name="Pidoux A."/>
            <person name="Brysch-Herzberg M."/>
            <person name="Du L.L."/>
        </authorList>
    </citation>
    <scope>NUCLEOTIDE SEQUENCE [LARGE SCALE GENOMIC DNA]</scope>
    <source>
        <strain evidence="8 9">CBS 15793</strain>
    </source>
</reference>
<dbReference type="GO" id="GO:0003729">
    <property type="term" value="F:mRNA binding"/>
    <property type="evidence" value="ECO:0007669"/>
    <property type="project" value="InterPro"/>
</dbReference>
<dbReference type="InterPro" id="IPR036855">
    <property type="entry name" value="Znf_CCCH_sf"/>
</dbReference>
<dbReference type="EMBL" id="CP115611">
    <property type="protein sequence ID" value="WBW71489.1"/>
    <property type="molecule type" value="Genomic_DNA"/>
</dbReference>
<evidence type="ECO:0000256" key="2">
    <source>
        <dbReference type="ARBA" id="ARBA00022737"/>
    </source>
</evidence>
<keyword evidence="9" id="KW-1185">Reference proteome</keyword>
<evidence type="ECO:0000256" key="4">
    <source>
        <dbReference type="ARBA" id="ARBA00022833"/>
    </source>
</evidence>
<dbReference type="Proteomes" id="UP001212411">
    <property type="component" value="Chromosome 1"/>
</dbReference>
<dbReference type="InterPro" id="IPR000571">
    <property type="entry name" value="Znf_CCCH"/>
</dbReference>
<evidence type="ECO:0000313" key="9">
    <source>
        <dbReference type="Proteomes" id="UP001212411"/>
    </source>
</evidence>
<accession>A0AAE9W851</accession>
<dbReference type="AlphaFoldDB" id="A0AAE9W851"/>
<keyword evidence="2" id="KW-0677">Repeat</keyword>
<keyword evidence="3 5" id="KW-0863">Zinc-finger</keyword>
<feature type="compositionally biased region" description="Low complexity" evidence="6">
    <location>
        <begin position="318"/>
        <end position="330"/>
    </location>
</feature>
<evidence type="ECO:0000256" key="1">
    <source>
        <dbReference type="ARBA" id="ARBA00022723"/>
    </source>
</evidence>
<dbReference type="Pfam" id="PF00642">
    <property type="entry name" value="zf-CCCH"/>
    <property type="match status" value="2"/>
</dbReference>
<dbReference type="GO" id="GO:0008270">
    <property type="term" value="F:zinc ion binding"/>
    <property type="evidence" value="ECO:0007669"/>
    <property type="project" value="UniProtKB-KW"/>
</dbReference>
<dbReference type="SMART" id="SM00356">
    <property type="entry name" value="ZnF_C3H1"/>
    <property type="match status" value="2"/>
</dbReference>
<feature type="region of interest" description="Disordered" evidence="6">
    <location>
        <begin position="217"/>
        <end position="251"/>
    </location>
</feature>
<protein>
    <submittedName>
        <fullName evidence="8">Zf-CCCH tandem zinc finger protein</fullName>
    </submittedName>
</protein>
<feature type="zinc finger region" description="C3H1-type" evidence="5">
    <location>
        <begin position="334"/>
        <end position="362"/>
    </location>
</feature>
<evidence type="ECO:0000256" key="6">
    <source>
        <dbReference type="SAM" id="MobiDB-lite"/>
    </source>
</evidence>
<evidence type="ECO:0000259" key="7">
    <source>
        <dbReference type="PROSITE" id="PS50103"/>
    </source>
</evidence>
<feature type="compositionally biased region" description="Polar residues" evidence="6">
    <location>
        <begin position="239"/>
        <end position="251"/>
    </location>
</feature>
<dbReference type="Gene3D" id="6.10.250.3220">
    <property type="match status" value="1"/>
</dbReference>